<accession>A0A229UVU6</accession>
<feature type="transmembrane region" description="Helical" evidence="1">
    <location>
        <begin position="58"/>
        <end position="76"/>
    </location>
</feature>
<organism evidence="2 3">
    <name type="scientific">Paenibacillus rigui</name>
    <dbReference type="NCBI Taxonomy" id="554312"/>
    <lineage>
        <taxon>Bacteria</taxon>
        <taxon>Bacillati</taxon>
        <taxon>Bacillota</taxon>
        <taxon>Bacilli</taxon>
        <taxon>Bacillales</taxon>
        <taxon>Paenibacillaceae</taxon>
        <taxon>Paenibacillus</taxon>
    </lineage>
</organism>
<keyword evidence="1" id="KW-0472">Membrane</keyword>
<proteinExistence type="predicted"/>
<keyword evidence="1" id="KW-1133">Transmembrane helix</keyword>
<feature type="transmembrane region" description="Helical" evidence="1">
    <location>
        <begin position="167"/>
        <end position="186"/>
    </location>
</feature>
<gene>
    <name evidence="2" type="ORF">CF651_07110</name>
</gene>
<evidence type="ECO:0000313" key="2">
    <source>
        <dbReference type="EMBL" id="OXM87009.1"/>
    </source>
</evidence>
<comment type="caution">
    <text evidence="2">The sequence shown here is derived from an EMBL/GenBank/DDBJ whole genome shotgun (WGS) entry which is preliminary data.</text>
</comment>
<sequence length="235" mass="28049">MITFMFERLKSKEVWKPISVLLLSLAFWIITLNSWGKFLTMFLKVELTITSWIDWPPWLETFLFISIVMFLLRLWWMKFWYCFEVLSELLYIKFTRALAHRGVLGMLIRTIKYYHSIHKPIISFFEINVYYGSGILLRDTYYRYFLHSILKSTFQTIINLFLNKTTIVAVVITIFLMQKTSIFVFWKKIKDIVITFKLDTFWNDVLPKIPTILALLGVIFILVYLNGTKGFIVSV</sequence>
<keyword evidence="1" id="KW-0812">Transmembrane</keyword>
<keyword evidence="3" id="KW-1185">Reference proteome</keyword>
<feature type="transmembrane region" description="Helical" evidence="1">
    <location>
        <begin position="206"/>
        <end position="225"/>
    </location>
</feature>
<name>A0A229UVU6_9BACL</name>
<reference evidence="2 3" key="1">
    <citation type="submission" date="2017-07" db="EMBL/GenBank/DDBJ databases">
        <title>Genome sequencing and assembly of Paenibacillus rigui.</title>
        <authorList>
            <person name="Mayilraj S."/>
        </authorList>
    </citation>
    <scope>NUCLEOTIDE SEQUENCE [LARGE SCALE GENOMIC DNA]</scope>
    <source>
        <strain evidence="2 3">JCM 16352</strain>
    </source>
</reference>
<evidence type="ECO:0000313" key="3">
    <source>
        <dbReference type="Proteomes" id="UP000215509"/>
    </source>
</evidence>
<evidence type="ECO:0000256" key="1">
    <source>
        <dbReference type="SAM" id="Phobius"/>
    </source>
</evidence>
<dbReference type="AlphaFoldDB" id="A0A229UVU6"/>
<dbReference type="EMBL" id="NMQW01000010">
    <property type="protein sequence ID" value="OXM87009.1"/>
    <property type="molecule type" value="Genomic_DNA"/>
</dbReference>
<protein>
    <submittedName>
        <fullName evidence="2">Uncharacterized protein</fullName>
    </submittedName>
</protein>
<dbReference type="Proteomes" id="UP000215509">
    <property type="component" value="Unassembled WGS sequence"/>
</dbReference>
<feature type="transmembrane region" description="Helical" evidence="1">
    <location>
        <begin position="20"/>
        <end position="38"/>
    </location>
</feature>